<gene>
    <name evidence="2" type="ORF">CU098_000374</name>
</gene>
<comment type="caution">
    <text evidence="2">The sequence shown here is derived from an EMBL/GenBank/DDBJ whole genome shotgun (WGS) entry which is preliminary data.</text>
</comment>
<feature type="region of interest" description="Disordered" evidence="1">
    <location>
        <begin position="1"/>
        <end position="44"/>
    </location>
</feature>
<dbReference type="OrthoDB" id="2438256at2759"/>
<dbReference type="AlphaFoldDB" id="A0A367KW94"/>
<organism evidence="2 3">
    <name type="scientific">Rhizopus stolonifer</name>
    <name type="common">Rhizopus nigricans</name>
    <dbReference type="NCBI Taxonomy" id="4846"/>
    <lineage>
        <taxon>Eukaryota</taxon>
        <taxon>Fungi</taxon>
        <taxon>Fungi incertae sedis</taxon>
        <taxon>Mucoromycota</taxon>
        <taxon>Mucoromycotina</taxon>
        <taxon>Mucoromycetes</taxon>
        <taxon>Mucorales</taxon>
        <taxon>Mucorineae</taxon>
        <taxon>Rhizopodaceae</taxon>
        <taxon>Rhizopus</taxon>
    </lineage>
</organism>
<reference evidence="2 3" key="1">
    <citation type="journal article" date="2018" name="G3 (Bethesda)">
        <title>Phylogenetic and Phylogenomic Definition of Rhizopus Species.</title>
        <authorList>
            <person name="Gryganskyi A.P."/>
            <person name="Golan J."/>
            <person name="Dolatabadi S."/>
            <person name="Mondo S."/>
            <person name="Robb S."/>
            <person name="Idnurm A."/>
            <person name="Muszewska A."/>
            <person name="Steczkiewicz K."/>
            <person name="Masonjones S."/>
            <person name="Liao H.L."/>
            <person name="Gajdeczka M.T."/>
            <person name="Anike F."/>
            <person name="Vuek A."/>
            <person name="Anishchenko I.M."/>
            <person name="Voigt K."/>
            <person name="de Hoog G.S."/>
            <person name="Smith M.E."/>
            <person name="Heitman J."/>
            <person name="Vilgalys R."/>
            <person name="Stajich J.E."/>
        </authorList>
    </citation>
    <scope>NUCLEOTIDE SEQUENCE [LARGE SCALE GENOMIC DNA]</scope>
    <source>
        <strain evidence="2 3">LSU 92-RS-03</strain>
    </source>
</reference>
<evidence type="ECO:0000313" key="3">
    <source>
        <dbReference type="Proteomes" id="UP000253551"/>
    </source>
</evidence>
<proteinExistence type="predicted"/>
<evidence type="ECO:0000313" key="2">
    <source>
        <dbReference type="EMBL" id="RCI06483.1"/>
    </source>
</evidence>
<accession>A0A367KW94</accession>
<feature type="non-terminal residue" evidence="2">
    <location>
        <position position="1"/>
    </location>
</feature>
<sequence>TVKGTTAPLNQPRPKVQLPQNEFLSDNNNTNDGFSPDISNNTNENLTGWESYEDKPMEKINKIETTNAWDKIRAESLPNTTWSKIRSEAQQNSMDENQIAKARAERANRLRERSEFEQELPRTREEAKRTPVRRNQFGDLLE</sequence>
<protein>
    <submittedName>
        <fullName evidence="2">Uncharacterized protein</fullName>
    </submittedName>
</protein>
<evidence type="ECO:0000256" key="1">
    <source>
        <dbReference type="SAM" id="MobiDB-lite"/>
    </source>
</evidence>
<keyword evidence="3" id="KW-1185">Reference proteome</keyword>
<feature type="compositionally biased region" description="Polar residues" evidence="1">
    <location>
        <begin position="87"/>
        <end position="96"/>
    </location>
</feature>
<name>A0A367KW94_RHIST</name>
<dbReference type="Proteomes" id="UP000253551">
    <property type="component" value="Unassembled WGS sequence"/>
</dbReference>
<dbReference type="EMBL" id="PJQM01000144">
    <property type="protein sequence ID" value="RCI06483.1"/>
    <property type="molecule type" value="Genomic_DNA"/>
</dbReference>
<feature type="region of interest" description="Disordered" evidence="1">
    <location>
        <begin position="87"/>
        <end position="142"/>
    </location>
</feature>
<feature type="compositionally biased region" description="Polar residues" evidence="1">
    <location>
        <begin position="18"/>
        <end position="44"/>
    </location>
</feature>
<feature type="compositionally biased region" description="Basic and acidic residues" evidence="1">
    <location>
        <begin position="102"/>
        <end position="129"/>
    </location>
</feature>